<proteinExistence type="predicted"/>
<keyword evidence="1" id="KW-0175">Coiled coil</keyword>
<reference evidence="2" key="1">
    <citation type="journal article" date="2021" name="Proc. Natl. Acad. Sci. U.S.A.">
        <title>A Catalog of Tens of Thousands of Viruses from Human Metagenomes Reveals Hidden Associations with Chronic Diseases.</title>
        <authorList>
            <person name="Tisza M.J."/>
            <person name="Buck C.B."/>
        </authorList>
    </citation>
    <scope>NUCLEOTIDE SEQUENCE</scope>
    <source>
        <strain evidence="2">CtHip2</strain>
    </source>
</reference>
<name>A0A8S5RW05_9CAUD</name>
<protein>
    <submittedName>
        <fullName evidence="2">Uncharacterized protein</fullName>
    </submittedName>
</protein>
<accession>A0A8S5RW05</accession>
<sequence length="109" mass="13094">MEKYLIEIFGVYGKGDAKKEFKSFVVNSIDELEGAMKEYEWLCDNDYYKSDYVKFINGELSFAVFPHSGDWDEPNYYSIHRTTLQRKLDEIEKEYQEKKQAVYKLFEQN</sequence>
<evidence type="ECO:0000313" key="2">
    <source>
        <dbReference type="EMBL" id="DAF42808.1"/>
    </source>
</evidence>
<dbReference type="EMBL" id="BK032497">
    <property type="protein sequence ID" value="DAF42808.1"/>
    <property type="molecule type" value="Genomic_DNA"/>
</dbReference>
<feature type="coiled-coil region" evidence="1">
    <location>
        <begin position="81"/>
        <end position="108"/>
    </location>
</feature>
<evidence type="ECO:0000256" key="1">
    <source>
        <dbReference type="SAM" id="Coils"/>
    </source>
</evidence>
<organism evidence="2">
    <name type="scientific">Siphoviridae sp. ctHip2</name>
    <dbReference type="NCBI Taxonomy" id="2827830"/>
    <lineage>
        <taxon>Viruses</taxon>
        <taxon>Duplodnaviria</taxon>
        <taxon>Heunggongvirae</taxon>
        <taxon>Uroviricota</taxon>
        <taxon>Caudoviricetes</taxon>
    </lineage>
</organism>